<evidence type="ECO:0000259" key="3">
    <source>
        <dbReference type="Pfam" id="PF17844"/>
    </source>
</evidence>
<dbReference type="Pfam" id="PF11716">
    <property type="entry name" value="MDMPI_N"/>
    <property type="match status" value="1"/>
</dbReference>
<dbReference type="InterPro" id="IPR017517">
    <property type="entry name" value="Maleyloyr_isom"/>
</dbReference>
<organism evidence="4 5">
    <name type="scientific">Streptomyces tubbatahanensis</name>
    <dbReference type="NCBI Taxonomy" id="2923272"/>
    <lineage>
        <taxon>Bacteria</taxon>
        <taxon>Bacillati</taxon>
        <taxon>Actinomycetota</taxon>
        <taxon>Actinomycetes</taxon>
        <taxon>Kitasatosporales</taxon>
        <taxon>Streptomycetaceae</taxon>
        <taxon>Streptomyces</taxon>
    </lineage>
</organism>
<dbReference type="Pfam" id="PF17844">
    <property type="entry name" value="SCP_3"/>
    <property type="match status" value="1"/>
</dbReference>
<dbReference type="InterPro" id="IPR024344">
    <property type="entry name" value="MDMPI_metal-binding"/>
</dbReference>
<evidence type="ECO:0000256" key="1">
    <source>
        <dbReference type="SAM" id="MobiDB-lite"/>
    </source>
</evidence>
<dbReference type="InterPro" id="IPR041629">
    <property type="entry name" value="SCP_3"/>
</dbReference>
<evidence type="ECO:0000259" key="2">
    <source>
        <dbReference type="Pfam" id="PF11716"/>
    </source>
</evidence>
<feature type="region of interest" description="Disordered" evidence="1">
    <location>
        <begin position="67"/>
        <end position="119"/>
    </location>
</feature>
<feature type="domain" description="Bacterial SCP orthologue" evidence="3">
    <location>
        <begin position="211"/>
        <end position="303"/>
    </location>
</feature>
<dbReference type="NCBIfam" id="TIGR03083">
    <property type="entry name" value="maleylpyruvate isomerase family mycothiol-dependent enzyme"/>
    <property type="match status" value="1"/>
</dbReference>
<protein>
    <submittedName>
        <fullName evidence="4">Sterol carrier family protein</fullName>
    </submittedName>
</protein>
<dbReference type="Gene3D" id="3.30.1050.40">
    <property type="match status" value="1"/>
</dbReference>
<keyword evidence="5" id="KW-1185">Reference proteome</keyword>
<dbReference type="EMBL" id="CP093846">
    <property type="protein sequence ID" value="UNS98087.1"/>
    <property type="molecule type" value="Genomic_DNA"/>
</dbReference>
<accession>A0ABY3XUK5</accession>
<reference evidence="4 5" key="1">
    <citation type="journal article" date="2023" name="Microbiol. Spectr.">
        <title>Synergy between Genome Mining, Metabolomics, and Bioinformatics Uncovers Antibacterial Chlorinated Carbazole Alkaloids and Their Biosynthetic Gene Cluster from Streptomyces tubbatahanensis sp. nov., a Novel Actinomycete Isolated from Sulu Sea, Philippines.</title>
        <authorList>
            <person name="Tenebro C.P."/>
            <person name="Trono D.J.V.L."/>
            <person name="Balida L.A.P."/>
            <person name="Bayog L.K.A."/>
            <person name="Bruna J.R."/>
            <person name="Sabido E.M."/>
            <person name="Caspe D.P.C."/>
            <person name="de Los Santos E.L.C."/>
            <person name="Saludes J.P."/>
            <person name="Dalisay D.S."/>
        </authorList>
    </citation>
    <scope>NUCLEOTIDE SEQUENCE [LARGE SCALE GENOMIC DNA]</scope>
    <source>
        <strain evidence="4 5">DSD3025</strain>
    </source>
</reference>
<evidence type="ECO:0000313" key="5">
    <source>
        <dbReference type="Proteomes" id="UP001202244"/>
    </source>
</evidence>
<dbReference type="Proteomes" id="UP001202244">
    <property type="component" value="Chromosome"/>
</dbReference>
<evidence type="ECO:0000313" key="4">
    <source>
        <dbReference type="EMBL" id="UNS98087.1"/>
    </source>
</evidence>
<proteinExistence type="predicted"/>
<dbReference type="SUPFAM" id="SSF109854">
    <property type="entry name" value="DinB/YfiT-like putative metalloenzymes"/>
    <property type="match status" value="1"/>
</dbReference>
<dbReference type="InterPro" id="IPR034660">
    <property type="entry name" value="DinB/YfiT-like"/>
</dbReference>
<name>A0ABY3XUK5_9ACTN</name>
<feature type="domain" description="Mycothiol-dependent maleylpyruvate isomerase metal-binding" evidence="2">
    <location>
        <begin position="25"/>
        <end position="146"/>
    </location>
</feature>
<feature type="compositionally biased region" description="Low complexity" evidence="1">
    <location>
        <begin position="85"/>
        <end position="118"/>
    </location>
</feature>
<dbReference type="RefSeq" id="WP_242752739.1">
    <property type="nucleotide sequence ID" value="NZ_CP093846.1"/>
</dbReference>
<sequence>MPPTPSGRDRRTYDPNRVRRALIQQVEAVTDAAHRLTPAQHALPSGLPGWDVHHLLVHIAQQIDAIPRQLGRPETDVSDPPPSARAPRAPRAAPGLRAPQPAQAAQSSEPAQSSQPAQVSLSRWALSTAACAERLDAATREEAAAVDGPARVGQAVADLEPVIESAVREDLLVPLEAGTMRMLDFTVSRLVELVVHSDDLARATGVRVPLDRQATAATVRVLADALAAKAPGGAVEVRVPPFAVVQAVEGPRHTRGTPPNVVETDPLSWIRLATGRLAWGEALEGGRLRAGGERSDLSGVLPVLG</sequence>
<gene>
    <name evidence="4" type="ORF">MMF93_17670</name>
</gene>